<gene>
    <name evidence="3" type="ORF">PQG45_10115</name>
</gene>
<feature type="transmembrane region" description="Helical" evidence="2">
    <location>
        <begin position="38"/>
        <end position="56"/>
    </location>
</feature>
<feature type="coiled-coil region" evidence="1">
    <location>
        <begin position="60"/>
        <end position="87"/>
    </location>
</feature>
<evidence type="ECO:0000256" key="2">
    <source>
        <dbReference type="SAM" id="Phobius"/>
    </source>
</evidence>
<dbReference type="RefSeq" id="WP_315576921.1">
    <property type="nucleotide sequence ID" value="NZ_JARDXH010000005.1"/>
</dbReference>
<comment type="caution">
    <text evidence="3">The sequence shown here is derived from an EMBL/GenBank/DDBJ whole genome shotgun (WGS) entry which is preliminary data.</text>
</comment>
<accession>A0ABU3TU41</accession>
<reference evidence="3 4" key="1">
    <citation type="submission" date="2023-09" db="EMBL/GenBank/DDBJ databases">
        <title>Aquirufa genomes.</title>
        <authorList>
            <person name="Pitt A."/>
        </authorList>
    </citation>
    <scope>NUCLEOTIDE SEQUENCE [LARGE SCALE GENOMIC DNA]</scope>
    <source>
        <strain evidence="3 4">LEOWEIH-7C</strain>
    </source>
</reference>
<proteinExistence type="predicted"/>
<name>A0ABU3TU41_9BACT</name>
<organism evidence="3 4">
    <name type="scientific">Aquirufa regiilacus</name>
    <dbReference type="NCBI Taxonomy" id="3024868"/>
    <lineage>
        <taxon>Bacteria</taxon>
        <taxon>Pseudomonadati</taxon>
        <taxon>Bacteroidota</taxon>
        <taxon>Cytophagia</taxon>
        <taxon>Cytophagales</taxon>
        <taxon>Flectobacillaceae</taxon>
        <taxon>Aquirufa</taxon>
    </lineage>
</organism>
<dbReference type="Proteomes" id="UP001249959">
    <property type="component" value="Unassembled WGS sequence"/>
</dbReference>
<keyword evidence="1" id="KW-0175">Coiled coil</keyword>
<evidence type="ECO:0000256" key="1">
    <source>
        <dbReference type="SAM" id="Coils"/>
    </source>
</evidence>
<keyword evidence="4" id="KW-1185">Reference proteome</keyword>
<sequence length="124" mass="14125">MANAVKNQSNEPAGKPQTGVMDLLFNIDSMTGGELPVALLKKIIYIAVLIMIYIYYTMMAESKIHRIERTKMELEEIRADYTTQKADYMKVGKQSYLALSMKKYKLEVSLTPPIKLVAESEKEQ</sequence>
<evidence type="ECO:0000313" key="4">
    <source>
        <dbReference type="Proteomes" id="UP001249959"/>
    </source>
</evidence>
<keyword evidence="2" id="KW-0472">Membrane</keyword>
<evidence type="ECO:0000313" key="3">
    <source>
        <dbReference type="EMBL" id="MDU0809391.1"/>
    </source>
</evidence>
<keyword evidence="2" id="KW-1133">Transmembrane helix</keyword>
<dbReference type="InterPro" id="IPR045755">
    <property type="entry name" value="FtsL-like"/>
</dbReference>
<protein>
    <submittedName>
        <fullName evidence="3">FtsL-like putative cell division protein</fullName>
    </submittedName>
</protein>
<keyword evidence="2" id="KW-0812">Transmembrane</keyword>
<dbReference type="EMBL" id="JAVNWW010000005">
    <property type="protein sequence ID" value="MDU0809391.1"/>
    <property type="molecule type" value="Genomic_DNA"/>
</dbReference>
<dbReference type="Pfam" id="PF19579">
    <property type="entry name" value="FtsL_2"/>
    <property type="match status" value="1"/>
</dbReference>